<keyword evidence="4" id="KW-1185">Reference proteome</keyword>
<sequence length="73" mass="7881">MKILLSFFPTLLLCSTSLFLTSGARINLSFFLFPFPPLPGQQQAVANMYTIGEREGGGGLPSSSSNSRKGVRK</sequence>
<dbReference type="Proteomes" id="UP000244722">
    <property type="component" value="Unassembled WGS sequence"/>
</dbReference>
<evidence type="ECO:0000256" key="1">
    <source>
        <dbReference type="SAM" id="MobiDB-lite"/>
    </source>
</evidence>
<evidence type="ECO:0000256" key="2">
    <source>
        <dbReference type="SAM" id="SignalP"/>
    </source>
</evidence>
<feature type="region of interest" description="Disordered" evidence="1">
    <location>
        <begin position="52"/>
        <end position="73"/>
    </location>
</feature>
<protein>
    <recommendedName>
        <fullName evidence="5">Secreted protein</fullName>
    </recommendedName>
</protein>
<evidence type="ECO:0000313" key="4">
    <source>
        <dbReference type="Proteomes" id="UP000244722"/>
    </source>
</evidence>
<evidence type="ECO:0008006" key="5">
    <source>
        <dbReference type="Google" id="ProtNLM"/>
    </source>
</evidence>
<comment type="caution">
    <text evidence="3">The sequence shown here is derived from an EMBL/GenBank/DDBJ whole genome shotgun (WGS) entry which is preliminary data.</text>
</comment>
<evidence type="ECO:0000313" key="3">
    <source>
        <dbReference type="EMBL" id="PUU79986.1"/>
    </source>
</evidence>
<feature type="signal peptide" evidence="2">
    <location>
        <begin position="1"/>
        <end position="23"/>
    </location>
</feature>
<feature type="chain" id="PRO_5015413106" description="Secreted protein" evidence="2">
    <location>
        <begin position="24"/>
        <end position="73"/>
    </location>
</feature>
<accession>A0A2T6ZWY4</accession>
<organism evidence="3 4">
    <name type="scientific">Tuber borchii</name>
    <name type="common">White truffle</name>
    <dbReference type="NCBI Taxonomy" id="42251"/>
    <lineage>
        <taxon>Eukaryota</taxon>
        <taxon>Fungi</taxon>
        <taxon>Dikarya</taxon>
        <taxon>Ascomycota</taxon>
        <taxon>Pezizomycotina</taxon>
        <taxon>Pezizomycetes</taxon>
        <taxon>Pezizales</taxon>
        <taxon>Tuberaceae</taxon>
        <taxon>Tuber</taxon>
    </lineage>
</organism>
<reference evidence="3 4" key="1">
    <citation type="submission" date="2017-04" db="EMBL/GenBank/DDBJ databases">
        <title>Draft genome sequence of Tuber borchii Vittad., a whitish edible truffle.</title>
        <authorList>
            <consortium name="DOE Joint Genome Institute"/>
            <person name="Murat C."/>
            <person name="Kuo A."/>
            <person name="Barry K.W."/>
            <person name="Clum A."/>
            <person name="Dockter R.B."/>
            <person name="Fauchery L."/>
            <person name="Iotti M."/>
            <person name="Kohler A."/>
            <person name="Labutti K."/>
            <person name="Lindquist E.A."/>
            <person name="Lipzen A."/>
            <person name="Ohm R.A."/>
            <person name="Wang M."/>
            <person name="Grigoriev I.V."/>
            <person name="Zambonelli A."/>
            <person name="Martin F.M."/>
        </authorList>
    </citation>
    <scope>NUCLEOTIDE SEQUENCE [LARGE SCALE GENOMIC DNA]</scope>
    <source>
        <strain evidence="3 4">Tbo3840</strain>
    </source>
</reference>
<gene>
    <name evidence="3" type="ORF">B9Z19DRAFT_1080553</name>
</gene>
<dbReference type="EMBL" id="NESQ01000077">
    <property type="protein sequence ID" value="PUU79986.1"/>
    <property type="molecule type" value="Genomic_DNA"/>
</dbReference>
<keyword evidence="2" id="KW-0732">Signal</keyword>
<dbReference type="AlphaFoldDB" id="A0A2T6ZWY4"/>
<name>A0A2T6ZWY4_TUBBO</name>
<proteinExistence type="predicted"/>
<feature type="compositionally biased region" description="Low complexity" evidence="1">
    <location>
        <begin position="61"/>
        <end position="73"/>
    </location>
</feature>